<feature type="region of interest" description="Disordered" evidence="12">
    <location>
        <begin position="54"/>
        <end position="80"/>
    </location>
</feature>
<feature type="binding site" evidence="10">
    <location>
        <position position="145"/>
    </location>
    <ligand>
        <name>ATP</name>
        <dbReference type="ChEBI" id="CHEBI:30616"/>
    </ligand>
</feature>
<evidence type="ECO:0000256" key="10">
    <source>
        <dbReference type="PROSITE-ProRule" id="PRU10141"/>
    </source>
</evidence>
<dbReference type="InterPro" id="IPR051138">
    <property type="entry name" value="PIM_Ser/Thr_kinase"/>
</dbReference>
<dbReference type="Proteomes" id="UP001187315">
    <property type="component" value="Unassembled WGS sequence"/>
</dbReference>
<keyword evidence="7 10" id="KW-0067">ATP-binding</keyword>
<dbReference type="PROSITE" id="PS00107">
    <property type="entry name" value="PROTEIN_KINASE_ATP"/>
    <property type="match status" value="1"/>
</dbReference>
<dbReference type="Pfam" id="PF00069">
    <property type="entry name" value="Pkinase"/>
    <property type="match status" value="1"/>
</dbReference>
<evidence type="ECO:0000256" key="9">
    <source>
        <dbReference type="ARBA" id="ARBA00048679"/>
    </source>
</evidence>
<reference evidence="14" key="1">
    <citation type="submission" date="2023-08" db="EMBL/GenBank/DDBJ databases">
        <title>Pelteobagrus vachellii genome.</title>
        <authorList>
            <person name="Liu H."/>
        </authorList>
    </citation>
    <scope>NUCLEOTIDE SEQUENCE</scope>
    <source>
        <strain evidence="14">PRFRI_2022a</strain>
        <tissue evidence="14">Muscle</tissue>
    </source>
</reference>
<dbReference type="EMBL" id="JAVHJS010000006">
    <property type="protein sequence ID" value="KAK2854633.1"/>
    <property type="molecule type" value="Genomic_DNA"/>
</dbReference>
<comment type="catalytic activity">
    <reaction evidence="8">
        <text>L-threonyl-[protein] + ATP = O-phospho-L-threonyl-[protein] + ADP + H(+)</text>
        <dbReference type="Rhea" id="RHEA:46608"/>
        <dbReference type="Rhea" id="RHEA-COMP:11060"/>
        <dbReference type="Rhea" id="RHEA-COMP:11605"/>
        <dbReference type="ChEBI" id="CHEBI:15378"/>
        <dbReference type="ChEBI" id="CHEBI:30013"/>
        <dbReference type="ChEBI" id="CHEBI:30616"/>
        <dbReference type="ChEBI" id="CHEBI:61977"/>
        <dbReference type="ChEBI" id="CHEBI:456216"/>
        <dbReference type="EC" id="2.7.11.1"/>
    </reaction>
</comment>
<evidence type="ECO:0000256" key="4">
    <source>
        <dbReference type="ARBA" id="ARBA00022679"/>
    </source>
</evidence>
<keyword evidence="6" id="KW-0418">Kinase</keyword>
<feature type="domain" description="Protein kinase" evidence="13">
    <location>
        <begin position="116"/>
        <end position="370"/>
    </location>
</feature>
<dbReference type="SMART" id="SM00220">
    <property type="entry name" value="S_TKc"/>
    <property type="match status" value="1"/>
</dbReference>
<comment type="catalytic activity">
    <reaction evidence="9">
        <text>L-seryl-[protein] + ATP = O-phospho-L-seryl-[protein] + ADP + H(+)</text>
        <dbReference type="Rhea" id="RHEA:17989"/>
        <dbReference type="Rhea" id="RHEA-COMP:9863"/>
        <dbReference type="Rhea" id="RHEA-COMP:11604"/>
        <dbReference type="ChEBI" id="CHEBI:15378"/>
        <dbReference type="ChEBI" id="CHEBI:29999"/>
        <dbReference type="ChEBI" id="CHEBI:30616"/>
        <dbReference type="ChEBI" id="CHEBI:83421"/>
        <dbReference type="ChEBI" id="CHEBI:456216"/>
        <dbReference type="EC" id="2.7.11.1"/>
    </reaction>
</comment>
<evidence type="ECO:0000256" key="6">
    <source>
        <dbReference type="ARBA" id="ARBA00022777"/>
    </source>
</evidence>
<evidence type="ECO:0000256" key="5">
    <source>
        <dbReference type="ARBA" id="ARBA00022741"/>
    </source>
</evidence>
<protein>
    <recommendedName>
        <fullName evidence="2">non-specific serine/threonine protein kinase</fullName>
        <ecNumber evidence="2">2.7.11.1</ecNumber>
    </recommendedName>
</protein>
<dbReference type="EC" id="2.7.11.1" evidence="2"/>
<gene>
    <name evidence="14" type="ORF">Q7C36_006502</name>
</gene>
<evidence type="ECO:0000259" key="13">
    <source>
        <dbReference type="PROSITE" id="PS50011"/>
    </source>
</evidence>
<evidence type="ECO:0000313" key="14">
    <source>
        <dbReference type="EMBL" id="KAK2854633.1"/>
    </source>
</evidence>
<keyword evidence="3 11" id="KW-0723">Serine/threonine-protein kinase</keyword>
<dbReference type="GO" id="GO:0004674">
    <property type="term" value="F:protein serine/threonine kinase activity"/>
    <property type="evidence" value="ECO:0007669"/>
    <property type="project" value="UniProtKB-KW"/>
</dbReference>
<dbReference type="InterPro" id="IPR000719">
    <property type="entry name" value="Prot_kinase_dom"/>
</dbReference>
<dbReference type="AlphaFoldDB" id="A0AA88N9K3"/>
<dbReference type="Gene3D" id="3.30.200.20">
    <property type="entry name" value="Phosphorylase Kinase, domain 1"/>
    <property type="match status" value="1"/>
</dbReference>
<dbReference type="InterPro" id="IPR008271">
    <property type="entry name" value="Ser/Thr_kinase_AS"/>
</dbReference>
<dbReference type="PROSITE" id="PS00108">
    <property type="entry name" value="PROTEIN_KINASE_ST"/>
    <property type="match status" value="1"/>
</dbReference>
<dbReference type="PROSITE" id="PS50011">
    <property type="entry name" value="PROTEIN_KINASE_DOM"/>
    <property type="match status" value="1"/>
</dbReference>
<dbReference type="GO" id="GO:0005737">
    <property type="term" value="C:cytoplasm"/>
    <property type="evidence" value="ECO:0007669"/>
    <property type="project" value="TreeGrafter"/>
</dbReference>
<comment type="similarity">
    <text evidence="1">Belongs to the protein kinase superfamily. CAMK Ser/Thr protein kinase family. PIM subfamily.</text>
</comment>
<proteinExistence type="inferred from homology"/>
<evidence type="ECO:0000256" key="1">
    <source>
        <dbReference type="ARBA" id="ARBA00005505"/>
    </source>
</evidence>
<dbReference type="InterPro" id="IPR011009">
    <property type="entry name" value="Kinase-like_dom_sf"/>
</dbReference>
<evidence type="ECO:0000256" key="11">
    <source>
        <dbReference type="RuleBase" id="RU000304"/>
    </source>
</evidence>
<keyword evidence="5 10" id="KW-0547">Nucleotide-binding</keyword>
<keyword evidence="15" id="KW-1185">Reference proteome</keyword>
<dbReference type="GO" id="GO:0005524">
    <property type="term" value="F:ATP binding"/>
    <property type="evidence" value="ECO:0007669"/>
    <property type="project" value="UniProtKB-UniRule"/>
</dbReference>
<dbReference type="PANTHER" id="PTHR22984:SF11">
    <property type="entry name" value="AURORA KINASE-RELATED"/>
    <property type="match status" value="1"/>
</dbReference>
<evidence type="ECO:0000256" key="3">
    <source>
        <dbReference type="ARBA" id="ARBA00022527"/>
    </source>
</evidence>
<keyword evidence="4" id="KW-0808">Transferase</keyword>
<dbReference type="GO" id="GO:0007346">
    <property type="term" value="P:regulation of mitotic cell cycle"/>
    <property type="evidence" value="ECO:0007669"/>
    <property type="project" value="TreeGrafter"/>
</dbReference>
<organism evidence="14 15">
    <name type="scientific">Tachysurus vachellii</name>
    <name type="common">Darkbarbel catfish</name>
    <name type="synonym">Pelteobagrus vachellii</name>
    <dbReference type="NCBI Taxonomy" id="175792"/>
    <lineage>
        <taxon>Eukaryota</taxon>
        <taxon>Metazoa</taxon>
        <taxon>Chordata</taxon>
        <taxon>Craniata</taxon>
        <taxon>Vertebrata</taxon>
        <taxon>Euteleostomi</taxon>
        <taxon>Actinopterygii</taxon>
        <taxon>Neopterygii</taxon>
        <taxon>Teleostei</taxon>
        <taxon>Ostariophysi</taxon>
        <taxon>Siluriformes</taxon>
        <taxon>Bagridae</taxon>
        <taxon>Tachysurus</taxon>
    </lineage>
</organism>
<name>A0AA88N9K3_TACVA</name>
<comment type="caution">
    <text evidence="14">The sequence shown here is derived from an EMBL/GenBank/DDBJ whole genome shotgun (WGS) entry which is preliminary data.</text>
</comment>
<dbReference type="InterPro" id="IPR017441">
    <property type="entry name" value="Protein_kinase_ATP_BS"/>
</dbReference>
<dbReference type="Gene3D" id="1.10.510.10">
    <property type="entry name" value="Transferase(Phosphotransferase) domain 1"/>
    <property type="match status" value="1"/>
</dbReference>
<evidence type="ECO:0000256" key="2">
    <source>
        <dbReference type="ARBA" id="ARBA00012513"/>
    </source>
</evidence>
<dbReference type="PANTHER" id="PTHR22984">
    <property type="entry name" value="SERINE/THREONINE-PROTEIN KINASE PIM"/>
    <property type="match status" value="1"/>
</dbReference>
<dbReference type="GO" id="GO:0043066">
    <property type="term" value="P:negative regulation of apoptotic process"/>
    <property type="evidence" value="ECO:0007669"/>
    <property type="project" value="TreeGrafter"/>
</dbReference>
<evidence type="ECO:0000256" key="12">
    <source>
        <dbReference type="SAM" id="MobiDB-lite"/>
    </source>
</evidence>
<evidence type="ECO:0000256" key="8">
    <source>
        <dbReference type="ARBA" id="ARBA00047899"/>
    </source>
</evidence>
<sequence length="394" mass="45386">MVFRSCCTPTALNITQCSEVKLVQSSKISLNTCHDLKKQRRVKRTTRTRAKRLQAENTTAQIQGCKKRDQPSNLTDIDEPQVKRQRIQFRPKKSRPSKLSNQPAKRIYNEHCLNVYEEGQMLGSGGFGRVFAGIRKEDGLPVAIKYVSKQMAYEKLHLAGYGWLPSEIALMILANTEPSCSNILKILDWYEEPKRYIIVLERPEPCVDLSGFCLKQGDCITEVEARKLMFQLMEALKHCKSRGILHRDVKPENILIQTDMLQVKLFDFGCADIIRDSYNDFAGTLQYAPPEWYLQEQYLADPTTVWSVGVTLYRLVCGCLPFQTTKDIINGILYFPESLSQECIHLIGWCLKAKAEDRPSLEQIELHNWFHSTGVSSTKLPCRRLRYKYVCRYI</sequence>
<accession>A0AA88N9K3</accession>
<dbReference type="SUPFAM" id="SSF56112">
    <property type="entry name" value="Protein kinase-like (PK-like)"/>
    <property type="match status" value="1"/>
</dbReference>
<evidence type="ECO:0000256" key="7">
    <source>
        <dbReference type="ARBA" id="ARBA00022840"/>
    </source>
</evidence>
<evidence type="ECO:0000313" key="15">
    <source>
        <dbReference type="Proteomes" id="UP001187315"/>
    </source>
</evidence>